<feature type="region of interest" description="Disordered" evidence="1">
    <location>
        <begin position="17"/>
        <end position="83"/>
    </location>
</feature>
<evidence type="ECO:0000256" key="1">
    <source>
        <dbReference type="SAM" id="MobiDB-lite"/>
    </source>
</evidence>
<evidence type="ECO:0000313" key="3">
    <source>
        <dbReference type="EMBL" id="KAL3080292.1"/>
    </source>
</evidence>
<evidence type="ECO:0000313" key="2">
    <source>
        <dbReference type="EMBL" id="KAL3080289.1"/>
    </source>
</evidence>
<dbReference type="EMBL" id="JBICCN010000296">
    <property type="protein sequence ID" value="KAL3080289.1"/>
    <property type="molecule type" value="Genomic_DNA"/>
</dbReference>
<dbReference type="Proteomes" id="UP001620645">
    <property type="component" value="Unassembled WGS sequence"/>
</dbReference>
<feature type="compositionally biased region" description="Basic and acidic residues" evidence="1">
    <location>
        <begin position="40"/>
        <end position="54"/>
    </location>
</feature>
<name>A0ABD2IJI0_HETSC</name>
<keyword evidence="4" id="KW-1185">Reference proteome</keyword>
<feature type="compositionally biased region" description="Basic and acidic residues" evidence="1">
    <location>
        <begin position="68"/>
        <end position="83"/>
    </location>
</feature>
<dbReference type="AlphaFoldDB" id="A0ABD2IJI0"/>
<accession>A0ABD2IJI0</accession>
<proteinExistence type="predicted"/>
<dbReference type="EMBL" id="JBICCN010000296">
    <property type="protein sequence ID" value="KAL3080292.1"/>
    <property type="molecule type" value="Genomic_DNA"/>
</dbReference>
<evidence type="ECO:0000313" key="4">
    <source>
        <dbReference type="Proteomes" id="UP001620645"/>
    </source>
</evidence>
<feature type="region of interest" description="Disordered" evidence="1">
    <location>
        <begin position="121"/>
        <end position="147"/>
    </location>
</feature>
<organism evidence="2 4">
    <name type="scientific">Heterodera schachtii</name>
    <name type="common">Sugarbeet cyst nematode worm</name>
    <name type="synonym">Tylenchus schachtii</name>
    <dbReference type="NCBI Taxonomy" id="97005"/>
    <lineage>
        <taxon>Eukaryota</taxon>
        <taxon>Metazoa</taxon>
        <taxon>Ecdysozoa</taxon>
        <taxon>Nematoda</taxon>
        <taxon>Chromadorea</taxon>
        <taxon>Rhabditida</taxon>
        <taxon>Tylenchina</taxon>
        <taxon>Tylenchomorpha</taxon>
        <taxon>Tylenchoidea</taxon>
        <taxon>Heteroderidae</taxon>
        <taxon>Heteroderinae</taxon>
        <taxon>Heterodera</taxon>
    </lineage>
</organism>
<comment type="caution">
    <text evidence="2">The sequence shown here is derived from an EMBL/GenBank/DDBJ whole genome shotgun (WGS) entry which is preliminary data.</text>
</comment>
<reference evidence="2 4" key="1">
    <citation type="submission" date="2024-10" db="EMBL/GenBank/DDBJ databases">
        <authorList>
            <person name="Kim D."/>
        </authorList>
    </citation>
    <scope>NUCLEOTIDE SEQUENCE [LARGE SCALE GENOMIC DNA]</scope>
    <source>
        <strain evidence="2">Taebaek</strain>
    </source>
</reference>
<sequence>MTFEDMRKRRLEFDLQSWHSNDEPTPLRQRVEESFGDAGGEQRREQTQGKEKTAELAANRPSSVLEGEAMRHDTTGEGNRRITDYSFGQLGNEQIMADLERTQPPLMDEIVADKELMQESVVTREHSSLGPLDEQSVDDNTQSFSNC</sequence>
<feature type="compositionally biased region" description="Polar residues" evidence="1">
    <location>
        <begin position="138"/>
        <end position="147"/>
    </location>
</feature>
<protein>
    <submittedName>
        <fullName evidence="2">Uncharacterized protein</fullName>
    </submittedName>
</protein>
<gene>
    <name evidence="2" type="ORF">niasHS_012394</name>
    <name evidence="3" type="ORF">niasHS_012397</name>
</gene>